<keyword evidence="3" id="KW-0963">Cytoplasm</keyword>
<dbReference type="InterPro" id="IPR011993">
    <property type="entry name" value="PH-like_dom_sf"/>
</dbReference>
<dbReference type="RefSeq" id="XP_069232562.1">
    <property type="nucleotide sequence ID" value="XM_069370200.1"/>
</dbReference>
<dbReference type="PANTHER" id="PTHR21399">
    <property type="entry name" value="CHLORIDE CONDUCTANCE REGULATORY PROTEIN ICLN"/>
    <property type="match status" value="1"/>
</dbReference>
<keyword evidence="4" id="KW-0539">Nucleus</keyword>
<evidence type="ECO:0000256" key="5">
    <source>
        <dbReference type="SAM" id="MobiDB-lite"/>
    </source>
</evidence>
<evidence type="ECO:0000313" key="6">
    <source>
        <dbReference type="EMBL" id="KAL1589457.1"/>
    </source>
</evidence>
<evidence type="ECO:0000256" key="3">
    <source>
        <dbReference type="ARBA" id="ARBA00022490"/>
    </source>
</evidence>
<dbReference type="Pfam" id="PF03517">
    <property type="entry name" value="Voldacs"/>
    <property type="match status" value="1"/>
</dbReference>
<organism evidence="6 7">
    <name type="scientific">Cladosporium halotolerans</name>
    <dbReference type="NCBI Taxonomy" id="1052096"/>
    <lineage>
        <taxon>Eukaryota</taxon>
        <taxon>Fungi</taxon>
        <taxon>Dikarya</taxon>
        <taxon>Ascomycota</taxon>
        <taxon>Pezizomycotina</taxon>
        <taxon>Dothideomycetes</taxon>
        <taxon>Dothideomycetidae</taxon>
        <taxon>Cladosporiales</taxon>
        <taxon>Cladosporiaceae</taxon>
        <taxon>Cladosporium</taxon>
    </lineage>
</organism>
<gene>
    <name evidence="6" type="ORF">WHR41_01594</name>
</gene>
<name>A0AB34KZH0_9PEZI</name>
<proteinExistence type="predicted"/>
<dbReference type="GO" id="GO:0005829">
    <property type="term" value="C:cytosol"/>
    <property type="evidence" value="ECO:0007669"/>
    <property type="project" value="TreeGrafter"/>
</dbReference>
<dbReference type="GO" id="GO:0000387">
    <property type="term" value="P:spliceosomal snRNP assembly"/>
    <property type="evidence" value="ECO:0007669"/>
    <property type="project" value="TreeGrafter"/>
</dbReference>
<protein>
    <submittedName>
        <fullName evidence="6">Uncharacterized protein</fullName>
    </submittedName>
</protein>
<evidence type="ECO:0000256" key="1">
    <source>
        <dbReference type="ARBA" id="ARBA00004123"/>
    </source>
</evidence>
<comment type="subcellular location">
    <subcellularLocation>
        <location evidence="2">Cytoplasm</location>
    </subcellularLocation>
    <subcellularLocation>
        <location evidence="1">Nucleus</location>
    </subcellularLocation>
</comment>
<dbReference type="GO" id="GO:0005681">
    <property type="term" value="C:spliceosomal complex"/>
    <property type="evidence" value="ECO:0007669"/>
    <property type="project" value="TreeGrafter"/>
</dbReference>
<dbReference type="GO" id="GO:0034715">
    <property type="term" value="C:pICln-Sm protein complex"/>
    <property type="evidence" value="ECO:0007669"/>
    <property type="project" value="TreeGrafter"/>
</dbReference>
<dbReference type="InterPro" id="IPR039924">
    <property type="entry name" value="ICln/Lot5/Saf5"/>
</dbReference>
<dbReference type="Gene3D" id="2.30.29.30">
    <property type="entry name" value="Pleckstrin-homology domain (PH domain)/Phosphotyrosine-binding domain (PTB)"/>
    <property type="match status" value="1"/>
</dbReference>
<evidence type="ECO:0000256" key="2">
    <source>
        <dbReference type="ARBA" id="ARBA00004496"/>
    </source>
</evidence>
<dbReference type="PANTHER" id="PTHR21399:SF0">
    <property type="entry name" value="METHYLOSOME SUBUNIT PICLN"/>
    <property type="match status" value="1"/>
</dbReference>
<evidence type="ECO:0000313" key="7">
    <source>
        <dbReference type="Proteomes" id="UP000803884"/>
    </source>
</evidence>
<evidence type="ECO:0000256" key="4">
    <source>
        <dbReference type="ARBA" id="ARBA00023242"/>
    </source>
</evidence>
<dbReference type="GO" id="GO:0045292">
    <property type="term" value="P:mRNA cis splicing, via spliceosome"/>
    <property type="evidence" value="ECO:0007669"/>
    <property type="project" value="TreeGrafter"/>
</dbReference>
<comment type="caution">
    <text evidence="6">The sequence shown here is derived from an EMBL/GenBank/DDBJ whole genome shotgun (WGS) entry which is preliminary data.</text>
</comment>
<sequence>MMLLTTIVSAPTADDFTPLSEHNEQTPGSFFAGKPVLHLQAPAARLQITKEDLESQEAIKALVATTDDVAADDQGLIEVQDIDVWVTSRHLTLWSPTTNKGAQISYQAITVHAQVGDAVLLELNLSNSSNVADEDIEHLQLRIAPGEVVSSAAADADDNANGGANGHANPSFKLYMAIGDCQNLNPDPAQDDEDEEGENGFDETAPGATGWITSENMHEYTDENGNFVMPEGATVIGDEEDEAANGNGQEAENGDENEALGEGAGRVRRADEINGLDGANDEETKWQKTG</sequence>
<feature type="region of interest" description="Disordered" evidence="5">
    <location>
        <begin position="182"/>
        <end position="210"/>
    </location>
</feature>
<dbReference type="GeneID" id="96003038"/>
<dbReference type="Proteomes" id="UP000803884">
    <property type="component" value="Unassembled WGS sequence"/>
</dbReference>
<accession>A0AB34KZH0</accession>
<dbReference type="AlphaFoldDB" id="A0AB34KZH0"/>
<feature type="compositionally biased region" description="Acidic residues" evidence="5">
    <location>
        <begin position="189"/>
        <end position="201"/>
    </location>
</feature>
<reference evidence="6 7" key="1">
    <citation type="journal article" date="2020" name="Microbiol. Resour. Announc.">
        <title>Draft Genome Sequence of a Cladosporium Species Isolated from the Mesophotic Ascidian Didemnum maculosum.</title>
        <authorList>
            <person name="Gioti A."/>
            <person name="Siaperas R."/>
            <person name="Nikolaivits E."/>
            <person name="Le Goff G."/>
            <person name="Ouazzani J."/>
            <person name="Kotoulas G."/>
            <person name="Topakas E."/>
        </authorList>
    </citation>
    <scope>NUCLEOTIDE SEQUENCE [LARGE SCALE GENOMIC DNA]</scope>
    <source>
        <strain evidence="6 7">TM138-S3</strain>
    </source>
</reference>
<dbReference type="EMBL" id="JAAQHG020000004">
    <property type="protein sequence ID" value="KAL1589457.1"/>
    <property type="molecule type" value="Genomic_DNA"/>
</dbReference>
<feature type="region of interest" description="Disordered" evidence="5">
    <location>
        <begin position="235"/>
        <end position="290"/>
    </location>
</feature>
<keyword evidence="7" id="KW-1185">Reference proteome</keyword>